<dbReference type="Proteomes" id="UP000600026">
    <property type="component" value="Unassembled WGS sequence"/>
</dbReference>
<evidence type="ECO:0000313" key="1">
    <source>
        <dbReference type="EMBL" id="GHI85273.1"/>
    </source>
</evidence>
<sequence>MSRSALLLLLEPPGTEAPPEVLLELLSLSWLPPVLPPLELELEPEPELLLSQLPPWEPRAPVSATTAIPKTATART</sequence>
<name>A0A919GUT6_9ACTN</name>
<accession>A0A919GUT6</accession>
<proteinExistence type="predicted"/>
<evidence type="ECO:0000313" key="2">
    <source>
        <dbReference type="Proteomes" id="UP000600026"/>
    </source>
</evidence>
<protein>
    <submittedName>
        <fullName evidence="1">Uncharacterized protein</fullName>
    </submittedName>
</protein>
<dbReference type="EMBL" id="BNEE01000006">
    <property type="protein sequence ID" value="GHI85273.1"/>
    <property type="molecule type" value="Genomic_DNA"/>
</dbReference>
<comment type="caution">
    <text evidence="1">The sequence shown here is derived from an EMBL/GenBank/DDBJ whole genome shotgun (WGS) entry which is preliminary data.</text>
</comment>
<reference evidence="1" key="1">
    <citation type="submission" date="2020-09" db="EMBL/GenBank/DDBJ databases">
        <title>Whole genome shotgun sequence of Streptomyces xanthophaeus NBRC 12829.</title>
        <authorList>
            <person name="Komaki H."/>
            <person name="Tamura T."/>
        </authorList>
    </citation>
    <scope>NUCLEOTIDE SEQUENCE</scope>
    <source>
        <strain evidence="1">NBRC 12829</strain>
    </source>
</reference>
<gene>
    <name evidence="1" type="ORF">Sxan_26370</name>
</gene>
<keyword evidence="2" id="KW-1185">Reference proteome</keyword>
<dbReference type="AlphaFoldDB" id="A0A919GUT6"/>
<organism evidence="1 2">
    <name type="scientific">Streptomyces xanthophaeus</name>
    <dbReference type="NCBI Taxonomy" id="67385"/>
    <lineage>
        <taxon>Bacteria</taxon>
        <taxon>Bacillati</taxon>
        <taxon>Actinomycetota</taxon>
        <taxon>Actinomycetes</taxon>
        <taxon>Kitasatosporales</taxon>
        <taxon>Streptomycetaceae</taxon>
        <taxon>Streptomyces</taxon>
    </lineage>
</organism>